<keyword evidence="1" id="KW-0175">Coiled coil</keyword>
<dbReference type="PANTHER" id="PTHR33710:SF80">
    <property type="entry name" value="ENDONUCLEASE_EXONUCLEASE_PHOSPHATASE"/>
    <property type="match status" value="1"/>
</dbReference>
<evidence type="ECO:0000256" key="1">
    <source>
        <dbReference type="SAM" id="Coils"/>
    </source>
</evidence>
<sequence>MDRLHGNTVHQADIQDFVDCIQTTNLSELSWRGDYCTWTNKQRVEDIIFSRIDRAFGNYEWMMKWGNITMEYGLPGIYDHAPMILPMEVDQLTIKYPFRFFNVWADHQEFEQMVEDIWIQISDPWAIRCIWKKLKALRPRLRQLNNNEFRAVTQKIKDARNELMAIQSNLQQTYNEVIQEQEKITLQNLKKWSMVEESILKQKAKAKWIQLGDANTKYFSVVMKERTHRKQIRELTTLDGRKINEPKEIKEQAI</sequence>
<dbReference type="PaxDb" id="4097-A0A1S3Y7N5"/>
<evidence type="ECO:0000313" key="2">
    <source>
        <dbReference type="Proteomes" id="UP000790787"/>
    </source>
</evidence>
<gene>
    <name evidence="3" type="primary">LOC107773375</name>
</gene>
<dbReference type="GeneID" id="107773375"/>
<reference evidence="3" key="2">
    <citation type="submission" date="2025-08" db="UniProtKB">
        <authorList>
            <consortium name="RefSeq"/>
        </authorList>
    </citation>
    <scope>IDENTIFICATION</scope>
    <source>
        <tissue evidence="3">Leaf</tissue>
    </source>
</reference>
<proteinExistence type="predicted"/>
<dbReference type="PANTHER" id="PTHR33710">
    <property type="entry name" value="BNAC02G09200D PROTEIN"/>
    <property type="match status" value="1"/>
</dbReference>
<dbReference type="AlphaFoldDB" id="A0A1S3Y7N5"/>
<dbReference type="Proteomes" id="UP000790787">
    <property type="component" value="Chromosome 12"/>
</dbReference>
<feature type="coiled-coil region" evidence="1">
    <location>
        <begin position="149"/>
        <end position="176"/>
    </location>
</feature>
<keyword evidence="2" id="KW-1185">Reference proteome</keyword>
<dbReference type="RefSeq" id="XP_016448286.1">
    <property type="nucleotide sequence ID" value="XM_016592800.1"/>
</dbReference>
<accession>A0A1S3Y7N5</accession>
<organism evidence="2 3">
    <name type="scientific">Nicotiana tabacum</name>
    <name type="common">Common tobacco</name>
    <dbReference type="NCBI Taxonomy" id="4097"/>
    <lineage>
        <taxon>Eukaryota</taxon>
        <taxon>Viridiplantae</taxon>
        <taxon>Streptophyta</taxon>
        <taxon>Embryophyta</taxon>
        <taxon>Tracheophyta</taxon>
        <taxon>Spermatophyta</taxon>
        <taxon>Magnoliopsida</taxon>
        <taxon>eudicotyledons</taxon>
        <taxon>Gunneridae</taxon>
        <taxon>Pentapetalae</taxon>
        <taxon>asterids</taxon>
        <taxon>lamiids</taxon>
        <taxon>Solanales</taxon>
        <taxon>Solanaceae</taxon>
        <taxon>Nicotianoideae</taxon>
        <taxon>Nicotianeae</taxon>
        <taxon>Nicotiana</taxon>
    </lineage>
</organism>
<protein>
    <submittedName>
        <fullName evidence="3">Uncharacterized protein LOC107773375</fullName>
    </submittedName>
</protein>
<dbReference type="OrthoDB" id="1932741at2759"/>
<reference evidence="2" key="1">
    <citation type="journal article" date="2014" name="Nat. Commun.">
        <title>The tobacco genome sequence and its comparison with those of tomato and potato.</title>
        <authorList>
            <person name="Sierro N."/>
            <person name="Battey J.N."/>
            <person name="Ouadi S."/>
            <person name="Bakaher N."/>
            <person name="Bovet L."/>
            <person name="Willig A."/>
            <person name="Goepfert S."/>
            <person name="Peitsch M.C."/>
            <person name="Ivanov N.V."/>
        </authorList>
    </citation>
    <scope>NUCLEOTIDE SEQUENCE [LARGE SCALE GENOMIC DNA]</scope>
</reference>
<evidence type="ECO:0000313" key="3">
    <source>
        <dbReference type="RefSeq" id="XP_016448286.1"/>
    </source>
</evidence>
<name>A0A1S3Y7N5_TOBAC</name>
<dbReference type="KEGG" id="nta:107773375"/>